<proteinExistence type="inferred from homology"/>
<evidence type="ECO:0000256" key="7">
    <source>
        <dbReference type="ARBA" id="ARBA00023163"/>
    </source>
</evidence>
<dbReference type="OrthoDB" id="5858604at2759"/>
<evidence type="ECO:0008006" key="14">
    <source>
        <dbReference type="Google" id="ProtNLM"/>
    </source>
</evidence>
<evidence type="ECO:0000256" key="1">
    <source>
        <dbReference type="ARBA" id="ARBA00005993"/>
    </source>
</evidence>
<evidence type="ECO:0000256" key="4">
    <source>
        <dbReference type="ARBA" id="ARBA00022833"/>
    </source>
</evidence>
<dbReference type="SMART" id="SM00399">
    <property type="entry name" value="ZnF_C4"/>
    <property type="match status" value="1"/>
</dbReference>
<dbReference type="InParanoid" id="E3MKN2"/>
<dbReference type="Proteomes" id="UP000008281">
    <property type="component" value="Unassembled WGS sequence"/>
</dbReference>
<reference evidence="12" key="1">
    <citation type="submission" date="2007-07" db="EMBL/GenBank/DDBJ databases">
        <title>PCAP assembly of the Caenorhabditis remanei genome.</title>
        <authorList>
            <consortium name="The Caenorhabditis remanei Sequencing Consortium"/>
            <person name="Wilson R.K."/>
        </authorList>
    </citation>
    <scope>NUCLEOTIDE SEQUENCE [LARGE SCALE GENOMIC DNA]</scope>
    <source>
        <strain evidence="12">PB4641</strain>
    </source>
</reference>
<name>E3MKN2_CAERE</name>
<keyword evidence="8" id="KW-0675">Receptor</keyword>
<dbReference type="Gene3D" id="3.30.50.10">
    <property type="entry name" value="Erythroid Transcription Factor GATA-1, subunit A"/>
    <property type="match status" value="1"/>
</dbReference>
<gene>
    <name evidence="12" type="ORF">CRE_27709</name>
</gene>
<keyword evidence="5" id="KW-0805">Transcription regulation</keyword>
<organism evidence="13">
    <name type="scientific">Caenorhabditis remanei</name>
    <name type="common">Caenorhabditis vulgaris</name>
    <dbReference type="NCBI Taxonomy" id="31234"/>
    <lineage>
        <taxon>Eukaryota</taxon>
        <taxon>Metazoa</taxon>
        <taxon>Ecdysozoa</taxon>
        <taxon>Nematoda</taxon>
        <taxon>Chromadorea</taxon>
        <taxon>Rhabditida</taxon>
        <taxon>Rhabditina</taxon>
        <taxon>Rhabditomorpha</taxon>
        <taxon>Rhabditoidea</taxon>
        <taxon>Rhabditidae</taxon>
        <taxon>Peloderinae</taxon>
        <taxon>Caenorhabditis</taxon>
    </lineage>
</organism>
<evidence type="ECO:0000313" key="12">
    <source>
        <dbReference type="EMBL" id="EFP04088.1"/>
    </source>
</evidence>
<accession>E3MKN2</accession>
<keyword evidence="6" id="KW-0238">DNA-binding</keyword>
<dbReference type="InterPro" id="IPR013088">
    <property type="entry name" value="Znf_NHR/GATA"/>
</dbReference>
<dbReference type="AlphaFoldDB" id="E3MKN2"/>
<evidence type="ECO:0000256" key="5">
    <source>
        <dbReference type="ARBA" id="ARBA00023015"/>
    </source>
</evidence>
<dbReference type="EMBL" id="DS268452">
    <property type="protein sequence ID" value="EFP04088.1"/>
    <property type="molecule type" value="Genomic_DNA"/>
</dbReference>
<evidence type="ECO:0000256" key="8">
    <source>
        <dbReference type="ARBA" id="ARBA00023170"/>
    </source>
</evidence>
<dbReference type="PROSITE" id="PS51030">
    <property type="entry name" value="NUCLEAR_REC_DBD_2"/>
    <property type="match status" value="1"/>
</dbReference>
<comment type="similarity">
    <text evidence="1">Belongs to the nuclear hormone receptor family.</text>
</comment>
<dbReference type="GO" id="GO:0043565">
    <property type="term" value="F:sequence-specific DNA binding"/>
    <property type="evidence" value="ECO:0007669"/>
    <property type="project" value="InterPro"/>
</dbReference>
<evidence type="ECO:0000256" key="3">
    <source>
        <dbReference type="ARBA" id="ARBA00022771"/>
    </source>
</evidence>
<dbReference type="PANTHER" id="PTHR45886">
    <property type="entry name" value="NUCLEAR HORMONE RECEPTOR FAMILY-RELATED-RELATED"/>
    <property type="match status" value="1"/>
</dbReference>
<dbReference type="GO" id="GO:0003700">
    <property type="term" value="F:DNA-binding transcription factor activity"/>
    <property type="evidence" value="ECO:0007669"/>
    <property type="project" value="InterPro"/>
</dbReference>
<evidence type="ECO:0000259" key="10">
    <source>
        <dbReference type="PROSITE" id="PS51030"/>
    </source>
</evidence>
<dbReference type="SUPFAM" id="SSF57716">
    <property type="entry name" value="Glucocorticoid receptor-like (DNA-binding domain)"/>
    <property type="match status" value="1"/>
</dbReference>
<dbReference type="PRINTS" id="PR00047">
    <property type="entry name" value="STROIDFINGER"/>
</dbReference>
<evidence type="ECO:0000256" key="9">
    <source>
        <dbReference type="ARBA" id="ARBA00023242"/>
    </source>
</evidence>
<dbReference type="PROSITE" id="PS51843">
    <property type="entry name" value="NR_LBD"/>
    <property type="match status" value="1"/>
</dbReference>
<dbReference type="Gene3D" id="1.10.565.10">
    <property type="entry name" value="Retinoid X Receptor"/>
    <property type="match status" value="1"/>
</dbReference>
<feature type="domain" description="NR LBD" evidence="11">
    <location>
        <begin position="102"/>
        <end position="342"/>
    </location>
</feature>
<dbReference type="Pfam" id="PF00105">
    <property type="entry name" value="zf-C4"/>
    <property type="match status" value="1"/>
</dbReference>
<dbReference type="GO" id="GO:0008270">
    <property type="term" value="F:zinc ion binding"/>
    <property type="evidence" value="ECO:0007669"/>
    <property type="project" value="UniProtKB-KW"/>
</dbReference>
<sequence length="342" mass="39937">MSLKMELFPGNCSVCYKRAIYYNYNCSACEPCKMYYLRSITKYCRYTCERPPPLSYKDLNCKACRFYKCQKIGMHVNYETVPMLVIEKHGFVAETLRKLIRLDDKRFETLKKFFTLENPTLKQLVEKRGTNILTVKQKSVPELTVADWCFFYTYTTIVFLLNAAFMNDVENRARVILLRENTVKTMLLLSSFNAISKRLERIVLPKGQNVFPEEIRKLFGNAPEFLEKVTGMLVRKLIPLKIAIEELLLIIAIFFCDSGESALPISEKSRMLMKSRHNKYCLDLLKYCHCASPDNFQTRYADLLGIQAVLQENFECIEYIALTIRIQMKLTGHKKLFNDIIL</sequence>
<keyword evidence="7" id="KW-0804">Transcription</keyword>
<protein>
    <recommendedName>
        <fullName evidence="14">NR LBD domain-containing protein</fullName>
    </recommendedName>
</protein>
<keyword evidence="2" id="KW-0479">Metal-binding</keyword>
<dbReference type="SMART" id="SM00430">
    <property type="entry name" value="HOLI"/>
    <property type="match status" value="1"/>
</dbReference>
<feature type="domain" description="Nuclear receptor" evidence="10">
    <location>
        <begin position="9"/>
        <end position="81"/>
    </location>
</feature>
<keyword evidence="4" id="KW-0862">Zinc</keyword>
<keyword evidence="3" id="KW-0863">Zinc-finger</keyword>
<evidence type="ECO:0000256" key="2">
    <source>
        <dbReference type="ARBA" id="ARBA00022723"/>
    </source>
</evidence>
<dbReference type="HOGENOM" id="CLU_007368_3_0_1"/>
<keyword evidence="13" id="KW-1185">Reference proteome</keyword>
<evidence type="ECO:0000259" key="11">
    <source>
        <dbReference type="PROSITE" id="PS51843"/>
    </source>
</evidence>
<dbReference type="InterPro" id="IPR035500">
    <property type="entry name" value="NHR-like_dom_sf"/>
</dbReference>
<dbReference type="InterPro" id="IPR001628">
    <property type="entry name" value="Znf_hrmn_rcpt"/>
</dbReference>
<keyword evidence="9" id="KW-0539">Nucleus</keyword>
<evidence type="ECO:0000313" key="13">
    <source>
        <dbReference type="Proteomes" id="UP000008281"/>
    </source>
</evidence>
<dbReference type="InterPro" id="IPR000536">
    <property type="entry name" value="Nucl_hrmn_rcpt_lig-bd"/>
</dbReference>
<evidence type="ECO:0000256" key="6">
    <source>
        <dbReference type="ARBA" id="ARBA00023125"/>
    </source>
</evidence>
<dbReference type="PANTHER" id="PTHR45886:SF10">
    <property type="entry name" value="NUCLEAR HORMONE RECEPTOR FAMILY"/>
    <property type="match status" value="1"/>
</dbReference>
<dbReference type="SUPFAM" id="SSF48508">
    <property type="entry name" value="Nuclear receptor ligand-binding domain"/>
    <property type="match status" value="1"/>
</dbReference>